<dbReference type="RefSeq" id="WP_253761913.1">
    <property type="nucleotide sequence ID" value="NZ_JAMZDZ010000001.1"/>
</dbReference>
<dbReference type="SUPFAM" id="SSF50370">
    <property type="entry name" value="Ricin B-like lectins"/>
    <property type="match status" value="1"/>
</dbReference>
<dbReference type="InterPro" id="IPR000772">
    <property type="entry name" value="Ricin_B_lectin"/>
</dbReference>
<evidence type="ECO:0000256" key="1">
    <source>
        <dbReference type="SAM" id="MobiDB-lite"/>
    </source>
</evidence>
<dbReference type="SMART" id="SM00458">
    <property type="entry name" value="RICIN"/>
    <property type="match status" value="1"/>
</dbReference>
<protein>
    <submittedName>
        <fullName evidence="4">RICIN domain-containing protein</fullName>
    </submittedName>
</protein>
<gene>
    <name evidence="4" type="ORF">ACFOZ4_25010</name>
</gene>
<dbReference type="SUPFAM" id="SSF55486">
    <property type="entry name" value="Metalloproteases ('zincins'), catalytic domain"/>
    <property type="match status" value="1"/>
</dbReference>
<feature type="signal peptide" evidence="2">
    <location>
        <begin position="1"/>
        <end position="20"/>
    </location>
</feature>
<comment type="caution">
    <text evidence="4">The sequence shown here is derived from an EMBL/GenBank/DDBJ whole genome shotgun (WGS) entry which is preliminary data.</text>
</comment>
<name>A0ABV8LU01_9ACTN</name>
<dbReference type="Gene3D" id="3.40.390.10">
    <property type="entry name" value="Collagenase (Catalytic Domain)"/>
    <property type="match status" value="1"/>
</dbReference>
<dbReference type="PROSITE" id="PS50231">
    <property type="entry name" value="RICIN_B_LECTIN"/>
    <property type="match status" value="1"/>
</dbReference>
<evidence type="ECO:0000313" key="5">
    <source>
        <dbReference type="Proteomes" id="UP001595816"/>
    </source>
</evidence>
<reference evidence="5" key="1">
    <citation type="journal article" date="2019" name="Int. J. Syst. Evol. Microbiol.">
        <title>The Global Catalogue of Microorganisms (GCM) 10K type strain sequencing project: providing services to taxonomists for standard genome sequencing and annotation.</title>
        <authorList>
            <consortium name="The Broad Institute Genomics Platform"/>
            <consortium name="The Broad Institute Genome Sequencing Center for Infectious Disease"/>
            <person name="Wu L."/>
            <person name="Ma J."/>
        </authorList>
    </citation>
    <scope>NUCLEOTIDE SEQUENCE [LARGE SCALE GENOMIC DNA]</scope>
    <source>
        <strain evidence="5">CGMCC 4.7289</strain>
    </source>
</reference>
<feature type="chain" id="PRO_5047185176" evidence="2">
    <location>
        <begin position="21"/>
        <end position="400"/>
    </location>
</feature>
<dbReference type="Gene3D" id="2.80.10.50">
    <property type="match status" value="2"/>
</dbReference>
<dbReference type="InterPro" id="IPR035992">
    <property type="entry name" value="Ricin_B-like_lectins"/>
</dbReference>
<feature type="domain" description="Ricin B lectin" evidence="3">
    <location>
        <begin position="37"/>
        <end position="182"/>
    </location>
</feature>
<proteinExistence type="predicted"/>
<dbReference type="InterPro" id="IPR024079">
    <property type="entry name" value="MetalloPept_cat_dom_sf"/>
</dbReference>
<evidence type="ECO:0000256" key="2">
    <source>
        <dbReference type="SAM" id="SignalP"/>
    </source>
</evidence>
<dbReference type="EMBL" id="JBHSAY010000015">
    <property type="protein sequence ID" value="MFC4133887.1"/>
    <property type="molecule type" value="Genomic_DNA"/>
</dbReference>
<dbReference type="Proteomes" id="UP001595816">
    <property type="component" value="Unassembled WGS sequence"/>
</dbReference>
<evidence type="ECO:0000313" key="4">
    <source>
        <dbReference type="EMBL" id="MFC4133887.1"/>
    </source>
</evidence>
<organism evidence="4 5">
    <name type="scientific">Hamadaea flava</name>
    <dbReference type="NCBI Taxonomy" id="1742688"/>
    <lineage>
        <taxon>Bacteria</taxon>
        <taxon>Bacillati</taxon>
        <taxon>Actinomycetota</taxon>
        <taxon>Actinomycetes</taxon>
        <taxon>Micromonosporales</taxon>
        <taxon>Micromonosporaceae</taxon>
        <taxon>Hamadaea</taxon>
    </lineage>
</organism>
<keyword evidence="5" id="KW-1185">Reference proteome</keyword>
<accession>A0ABV8LU01</accession>
<evidence type="ECO:0000259" key="3">
    <source>
        <dbReference type="SMART" id="SM00458"/>
    </source>
</evidence>
<dbReference type="Pfam" id="PF14200">
    <property type="entry name" value="RicinB_lectin_2"/>
    <property type="match status" value="2"/>
</dbReference>
<sequence>MLESSVKPLIAALASVAAGAAGVAVAILGPVPTAYAAAAFTSTAANANGGNCMDVPNGSTANGTQLIQWSCNNGTNQTFTFTPVSGTADQYTIGTAASGKCVDVYGVSTADNATIIQWSCGTGANQKFQLVPIIVSGLDKTFTLKAVHSGKCVVPTGGSSASNTGLVQSACSTATSRAWRLAGYPGGGSSPSPTSPTPTTTSGPPPTGTVRVFWLRPSDVTYDQRYPDGIAAVMREAQRYYQQELGKTFRLNTVVVEVVTGDHVRSWYENTPNGGDKYWWSVTNMQNELARKFSLNNPDSRWLCVGEISAEGDGAGGGASPGWVVLSGHDADGAAGVSGESMNRWYGGMVHELGHAFGLPDSSSTDGTPMSASFYSYPNTHFSQDQKNKILAGPYGSFLY</sequence>
<feature type="region of interest" description="Disordered" evidence="1">
    <location>
        <begin position="182"/>
        <end position="209"/>
    </location>
</feature>
<keyword evidence="2" id="KW-0732">Signal</keyword>